<dbReference type="InterPro" id="IPR018027">
    <property type="entry name" value="Asn/Gln_amidotransferase"/>
</dbReference>
<proteinExistence type="inferred from homology"/>
<evidence type="ECO:0000256" key="4">
    <source>
        <dbReference type="ARBA" id="ARBA00022741"/>
    </source>
</evidence>
<dbReference type="GO" id="GO:0006412">
    <property type="term" value="P:translation"/>
    <property type="evidence" value="ECO:0007669"/>
    <property type="project" value="UniProtKB-UniRule"/>
</dbReference>
<dbReference type="InterPro" id="IPR006075">
    <property type="entry name" value="Asn/Gln-tRNA_Trfase_suB/E_cat"/>
</dbReference>
<dbReference type="FunFam" id="1.10.10.410:FF:000001">
    <property type="entry name" value="Aspartyl/glutamyl-tRNA(Asn/Gln) amidotransferase subunit B"/>
    <property type="match status" value="1"/>
</dbReference>
<dbReference type="PANTHER" id="PTHR11659">
    <property type="entry name" value="GLUTAMYL-TRNA GLN AMIDOTRANSFERASE SUBUNIT B MITOCHONDRIAL AND PROKARYOTIC PET112-RELATED"/>
    <property type="match status" value="1"/>
</dbReference>
<evidence type="ECO:0000256" key="10">
    <source>
        <dbReference type="HAMAP-Rule" id="MF_00121"/>
    </source>
</evidence>
<evidence type="ECO:0000259" key="11">
    <source>
        <dbReference type="SMART" id="SM00845"/>
    </source>
</evidence>
<dbReference type="NCBIfam" id="TIGR00133">
    <property type="entry name" value="gatB"/>
    <property type="match status" value="1"/>
</dbReference>
<dbReference type="GO" id="GO:0005524">
    <property type="term" value="F:ATP binding"/>
    <property type="evidence" value="ECO:0007669"/>
    <property type="project" value="UniProtKB-KW"/>
</dbReference>
<dbReference type="EMBL" id="MHJC01000011">
    <property type="protein sequence ID" value="OGY61759.1"/>
    <property type="molecule type" value="Genomic_DNA"/>
</dbReference>
<comment type="subunit">
    <text evidence="2 10">Heterotrimer of A, B and C subunits.</text>
</comment>
<feature type="domain" description="Asn/Gln amidotransferase" evidence="11">
    <location>
        <begin position="319"/>
        <end position="469"/>
    </location>
</feature>
<dbReference type="SUPFAM" id="SSF55931">
    <property type="entry name" value="Glutamine synthetase/guanido kinase"/>
    <property type="match status" value="1"/>
</dbReference>
<gene>
    <name evidence="10" type="primary">gatB</name>
    <name evidence="12" type="ORF">A3H06_00635</name>
</gene>
<keyword evidence="3 10" id="KW-0436">Ligase</keyword>
<dbReference type="PROSITE" id="PS01234">
    <property type="entry name" value="GATB"/>
    <property type="match status" value="1"/>
</dbReference>
<dbReference type="NCBIfam" id="NF004012">
    <property type="entry name" value="PRK05477.1-2"/>
    <property type="match status" value="1"/>
</dbReference>
<dbReference type="GO" id="GO:0050566">
    <property type="term" value="F:asparaginyl-tRNA synthase (glutamine-hydrolyzing) activity"/>
    <property type="evidence" value="ECO:0007669"/>
    <property type="project" value="RHEA"/>
</dbReference>
<dbReference type="HAMAP" id="MF_00121">
    <property type="entry name" value="GatB"/>
    <property type="match status" value="1"/>
</dbReference>
<sequence>MSNYKPTIGLEIHAELKTESKMFCGCPNKSDETEPNKNTCPVCLGHPGVLPTINREAVRSVIKLGLAVGGTIPPKAKFDRKNYFYPDLPKGYQISQYDEPLVLGGLLKGVRIRRVHLEEDTGTLVHDDKENISLVSYNRSSAPLMELVTEPDITSGEQAAEFAMELQRILRYLNVSNADMEKGEMRVEANISVSKDKNLGTKVEVKNLNSFRSVRDAITHELKRQVEAIESGEKIRQETRGWNEVSRLTKSQRFKEEAHDYRYLPEPDLPPLIHDQKELEELKREIPELPETKRKRFMEEFKLNEEQANVITEDRYIAEYFEEVISEMEENADPKLVCNYVTSDLKGLLNEKKIDIRETKATPERIADLLTMITTNEIGSRVAKDVLVKVFETGGDPHEIVKSEGLSQVSDEASLRKTIEKIINENQKAVEDYKKGKGNALQFLIGKTMAELKGRANPDIAKKLFEEFLSK</sequence>
<dbReference type="InterPro" id="IPR023168">
    <property type="entry name" value="GatB_Yqey_C_2"/>
</dbReference>
<name>A0A1G1ZBI9_9BACT</name>
<dbReference type="AlphaFoldDB" id="A0A1G1ZBI9"/>
<keyword evidence="5 10" id="KW-0067">ATP-binding</keyword>
<protein>
    <recommendedName>
        <fullName evidence="10">Aspartyl/glutamyl-tRNA(Asn/Gln) amidotransferase subunit B</fullName>
        <shortName evidence="10">Asp/Glu-ADT subunit B</shortName>
        <ecNumber evidence="10">6.3.5.-</ecNumber>
    </recommendedName>
</protein>
<keyword evidence="4 10" id="KW-0547">Nucleotide-binding</keyword>
<dbReference type="EC" id="6.3.5.-" evidence="10"/>
<dbReference type="Gene3D" id="1.10.10.410">
    <property type="match status" value="1"/>
</dbReference>
<evidence type="ECO:0000256" key="1">
    <source>
        <dbReference type="ARBA" id="ARBA00005306"/>
    </source>
</evidence>
<evidence type="ECO:0000256" key="8">
    <source>
        <dbReference type="ARBA" id="ARBA00047380"/>
    </source>
</evidence>
<comment type="catalytic activity">
    <reaction evidence="9 10">
        <text>L-glutamyl-tRNA(Gln) + L-glutamine + ATP + H2O = L-glutaminyl-tRNA(Gln) + L-glutamate + ADP + phosphate + H(+)</text>
        <dbReference type="Rhea" id="RHEA:17521"/>
        <dbReference type="Rhea" id="RHEA-COMP:9681"/>
        <dbReference type="Rhea" id="RHEA-COMP:9684"/>
        <dbReference type="ChEBI" id="CHEBI:15377"/>
        <dbReference type="ChEBI" id="CHEBI:15378"/>
        <dbReference type="ChEBI" id="CHEBI:29985"/>
        <dbReference type="ChEBI" id="CHEBI:30616"/>
        <dbReference type="ChEBI" id="CHEBI:43474"/>
        <dbReference type="ChEBI" id="CHEBI:58359"/>
        <dbReference type="ChEBI" id="CHEBI:78520"/>
        <dbReference type="ChEBI" id="CHEBI:78521"/>
        <dbReference type="ChEBI" id="CHEBI:456216"/>
    </reaction>
</comment>
<dbReference type="GO" id="GO:0050567">
    <property type="term" value="F:glutaminyl-tRNA synthase (glutamine-hydrolyzing) activity"/>
    <property type="evidence" value="ECO:0007669"/>
    <property type="project" value="UniProtKB-UniRule"/>
</dbReference>
<keyword evidence="6 10" id="KW-0648">Protein biosynthesis</keyword>
<comment type="catalytic activity">
    <reaction evidence="8 10">
        <text>L-aspartyl-tRNA(Asn) + L-glutamine + ATP + H2O = L-asparaginyl-tRNA(Asn) + L-glutamate + ADP + phosphate + 2 H(+)</text>
        <dbReference type="Rhea" id="RHEA:14513"/>
        <dbReference type="Rhea" id="RHEA-COMP:9674"/>
        <dbReference type="Rhea" id="RHEA-COMP:9677"/>
        <dbReference type="ChEBI" id="CHEBI:15377"/>
        <dbReference type="ChEBI" id="CHEBI:15378"/>
        <dbReference type="ChEBI" id="CHEBI:29985"/>
        <dbReference type="ChEBI" id="CHEBI:30616"/>
        <dbReference type="ChEBI" id="CHEBI:43474"/>
        <dbReference type="ChEBI" id="CHEBI:58359"/>
        <dbReference type="ChEBI" id="CHEBI:78515"/>
        <dbReference type="ChEBI" id="CHEBI:78516"/>
        <dbReference type="ChEBI" id="CHEBI:456216"/>
    </reaction>
</comment>
<reference evidence="12 13" key="1">
    <citation type="journal article" date="2016" name="Nat. Commun.">
        <title>Thousands of microbial genomes shed light on interconnected biogeochemical processes in an aquifer system.</title>
        <authorList>
            <person name="Anantharaman K."/>
            <person name="Brown C.T."/>
            <person name="Hug L.A."/>
            <person name="Sharon I."/>
            <person name="Castelle C.J."/>
            <person name="Probst A.J."/>
            <person name="Thomas B.C."/>
            <person name="Singh A."/>
            <person name="Wilkins M.J."/>
            <person name="Karaoz U."/>
            <person name="Brodie E.L."/>
            <person name="Williams K.H."/>
            <person name="Hubbard S.S."/>
            <person name="Banfield J.F."/>
        </authorList>
    </citation>
    <scope>NUCLEOTIDE SEQUENCE [LARGE SCALE GENOMIC DNA]</scope>
</reference>
<evidence type="ECO:0000313" key="13">
    <source>
        <dbReference type="Proteomes" id="UP000176976"/>
    </source>
</evidence>
<dbReference type="InterPro" id="IPR017958">
    <property type="entry name" value="Gln-tRNA_amidoTrfase_suB_CS"/>
</dbReference>
<comment type="function">
    <text evidence="7 10">Allows the formation of correctly charged Asn-tRNA(Asn) or Gln-tRNA(Gln) through the transamidation of misacylated Asp-tRNA(Asn) or Glu-tRNA(Gln) in organisms which lack either or both of asparaginyl-tRNA or glutaminyl-tRNA synthetases. The reaction takes place in the presence of glutamine and ATP through an activated phospho-Asp-tRNA(Asn) or phospho-Glu-tRNA(Gln).</text>
</comment>
<dbReference type="InterPro" id="IPR042114">
    <property type="entry name" value="GatB_C_1"/>
</dbReference>
<dbReference type="InterPro" id="IPR004413">
    <property type="entry name" value="GatB"/>
</dbReference>
<dbReference type="SUPFAM" id="SSF89095">
    <property type="entry name" value="GatB/YqeY motif"/>
    <property type="match status" value="1"/>
</dbReference>
<dbReference type="Gene3D" id="1.10.150.380">
    <property type="entry name" value="GatB domain, N-terminal subdomain"/>
    <property type="match status" value="1"/>
</dbReference>
<dbReference type="Pfam" id="PF02637">
    <property type="entry name" value="GatB_Yqey"/>
    <property type="match status" value="1"/>
</dbReference>
<dbReference type="NCBIfam" id="NF004014">
    <property type="entry name" value="PRK05477.1-4"/>
    <property type="match status" value="1"/>
</dbReference>
<evidence type="ECO:0000256" key="3">
    <source>
        <dbReference type="ARBA" id="ARBA00022598"/>
    </source>
</evidence>
<evidence type="ECO:0000256" key="6">
    <source>
        <dbReference type="ARBA" id="ARBA00022917"/>
    </source>
</evidence>
<accession>A0A1G1ZBI9</accession>
<evidence type="ECO:0000256" key="7">
    <source>
        <dbReference type="ARBA" id="ARBA00024799"/>
    </source>
</evidence>
<dbReference type="Proteomes" id="UP000176976">
    <property type="component" value="Unassembled WGS sequence"/>
</dbReference>
<evidence type="ECO:0000256" key="5">
    <source>
        <dbReference type="ARBA" id="ARBA00022840"/>
    </source>
</evidence>
<dbReference type="InterPro" id="IPR003789">
    <property type="entry name" value="Asn/Gln_tRNA_amidoTrase-B-like"/>
</dbReference>
<organism evidence="12 13">
    <name type="scientific">Candidatus Colwellbacteria bacterium RIFCSPLOWO2_12_FULL_44_13</name>
    <dbReference type="NCBI Taxonomy" id="1797694"/>
    <lineage>
        <taxon>Bacteria</taxon>
        <taxon>Candidatus Colwelliibacteriota</taxon>
    </lineage>
</organism>
<dbReference type="Pfam" id="PF02934">
    <property type="entry name" value="GatB_N"/>
    <property type="match status" value="1"/>
</dbReference>
<evidence type="ECO:0000256" key="9">
    <source>
        <dbReference type="ARBA" id="ARBA00047913"/>
    </source>
</evidence>
<dbReference type="SMART" id="SM00845">
    <property type="entry name" value="GatB_Yqey"/>
    <property type="match status" value="1"/>
</dbReference>
<dbReference type="InterPro" id="IPR017959">
    <property type="entry name" value="Asn/Gln-tRNA_amidoTrfase_suB/E"/>
</dbReference>
<evidence type="ECO:0000313" key="12">
    <source>
        <dbReference type="EMBL" id="OGY61759.1"/>
    </source>
</evidence>
<comment type="similarity">
    <text evidence="1 10">Belongs to the GatB/GatE family. GatB subfamily.</text>
</comment>
<dbReference type="InterPro" id="IPR014746">
    <property type="entry name" value="Gln_synth/guanido_kin_cat_dom"/>
</dbReference>
<evidence type="ECO:0000256" key="2">
    <source>
        <dbReference type="ARBA" id="ARBA00011123"/>
    </source>
</evidence>
<comment type="caution">
    <text evidence="12">The sequence shown here is derived from an EMBL/GenBank/DDBJ whole genome shotgun (WGS) entry which is preliminary data.</text>
</comment>